<dbReference type="PANTHER" id="PTHR11777:SF9">
    <property type="entry name" value="ALANINE--TRNA LIGASE, CYTOPLASMIC"/>
    <property type="match status" value="1"/>
</dbReference>
<keyword evidence="5" id="KW-0547">Nucleotide-binding</keyword>
<accession>A0A0G1UA70</accession>
<dbReference type="PANTHER" id="PTHR11777">
    <property type="entry name" value="ALANYL-TRNA SYNTHETASE"/>
    <property type="match status" value="1"/>
</dbReference>
<proteinExistence type="inferred from homology"/>
<dbReference type="SUPFAM" id="SSF55186">
    <property type="entry name" value="ThrRS/AlaRS common domain"/>
    <property type="match status" value="1"/>
</dbReference>
<dbReference type="InterPro" id="IPR045864">
    <property type="entry name" value="aa-tRNA-synth_II/BPL/LPL"/>
</dbReference>
<dbReference type="GO" id="GO:0000049">
    <property type="term" value="F:tRNA binding"/>
    <property type="evidence" value="ECO:0007669"/>
    <property type="project" value="UniProtKB-KW"/>
</dbReference>
<dbReference type="SUPFAM" id="SSF55681">
    <property type="entry name" value="Class II aaRS and biotin synthetases"/>
    <property type="match status" value="1"/>
</dbReference>
<dbReference type="PATRIC" id="fig|1618365.3.peg.946"/>
<evidence type="ECO:0000256" key="8">
    <source>
        <dbReference type="ARBA" id="ARBA00022917"/>
    </source>
</evidence>
<dbReference type="SMART" id="SM00863">
    <property type="entry name" value="tRNA_SAD"/>
    <property type="match status" value="1"/>
</dbReference>
<dbReference type="InterPro" id="IPR018164">
    <property type="entry name" value="Ala-tRNA-synth_IIc_N"/>
</dbReference>
<evidence type="ECO:0000256" key="4">
    <source>
        <dbReference type="ARBA" id="ARBA00022598"/>
    </source>
</evidence>
<dbReference type="GO" id="GO:0006419">
    <property type="term" value="P:alanyl-tRNA aminoacylation"/>
    <property type="evidence" value="ECO:0007669"/>
    <property type="project" value="InterPro"/>
</dbReference>
<dbReference type="SUPFAM" id="SSF101353">
    <property type="entry name" value="Putative anticodon-binding domain of alanyl-tRNA synthetase (AlaRS)"/>
    <property type="match status" value="1"/>
</dbReference>
<dbReference type="EC" id="6.1.1.7" evidence="2"/>
<evidence type="ECO:0000256" key="3">
    <source>
        <dbReference type="ARBA" id="ARBA00022555"/>
    </source>
</evidence>
<dbReference type="InterPro" id="IPR012947">
    <property type="entry name" value="tRNA_SAD"/>
</dbReference>
<feature type="domain" description="Alanyl-transfer RNA synthetases family profile" evidence="10">
    <location>
        <begin position="2"/>
        <end position="575"/>
    </location>
</feature>
<dbReference type="InterPro" id="IPR018162">
    <property type="entry name" value="Ala-tRNA-ligase_IIc_anticod-bd"/>
</dbReference>
<keyword evidence="9" id="KW-0030">Aminoacyl-tRNA synthetase</keyword>
<keyword evidence="4 11" id="KW-0436">Ligase</keyword>
<dbReference type="Gene3D" id="3.30.980.10">
    <property type="entry name" value="Threonyl-trna Synthetase, Chain A, domain 2"/>
    <property type="match status" value="1"/>
</dbReference>
<dbReference type="GO" id="GO:0002161">
    <property type="term" value="F:aminoacyl-tRNA deacylase activity"/>
    <property type="evidence" value="ECO:0007669"/>
    <property type="project" value="TreeGrafter"/>
</dbReference>
<comment type="similarity">
    <text evidence="1">Belongs to the class-II aminoacyl-tRNA synthetase family.</text>
</comment>
<evidence type="ECO:0000256" key="6">
    <source>
        <dbReference type="ARBA" id="ARBA00022840"/>
    </source>
</evidence>
<dbReference type="Pfam" id="PF01411">
    <property type="entry name" value="tRNA-synt_2c"/>
    <property type="match status" value="1"/>
</dbReference>
<dbReference type="Pfam" id="PF07973">
    <property type="entry name" value="tRNA_SAD"/>
    <property type="match status" value="1"/>
</dbReference>
<dbReference type="PRINTS" id="PR00980">
    <property type="entry name" value="TRNASYNTHALA"/>
</dbReference>
<dbReference type="InterPro" id="IPR050058">
    <property type="entry name" value="Ala-tRNA_ligase"/>
</dbReference>
<dbReference type="FunFam" id="3.30.980.10:FF:000004">
    <property type="entry name" value="Alanine--tRNA ligase, cytoplasmic"/>
    <property type="match status" value="1"/>
</dbReference>
<dbReference type="EMBL" id="LCPE01000047">
    <property type="protein sequence ID" value="KKU91014.1"/>
    <property type="molecule type" value="Genomic_DNA"/>
</dbReference>
<organism evidence="11 12">
    <name type="scientific">Candidatus Amesbacteria bacterium GW2011_GWC1_48_10</name>
    <dbReference type="NCBI Taxonomy" id="1618365"/>
    <lineage>
        <taxon>Bacteria</taxon>
        <taxon>Candidatus Amesiibacteriota</taxon>
    </lineage>
</organism>
<keyword evidence="7" id="KW-0694">RNA-binding</keyword>
<dbReference type="Gene3D" id="3.30.930.10">
    <property type="entry name" value="Bira Bifunctional Protein, Domain 2"/>
    <property type="match status" value="1"/>
</dbReference>
<dbReference type="InterPro" id="IPR002318">
    <property type="entry name" value="Ala-tRNA-lgiase_IIc"/>
</dbReference>
<gene>
    <name evidence="11" type="ORF">UY22_C0047G0003</name>
</gene>
<keyword evidence="6" id="KW-0067">ATP-binding</keyword>
<keyword evidence="3" id="KW-0820">tRNA-binding</keyword>
<dbReference type="Gene3D" id="3.30.54.20">
    <property type="match status" value="1"/>
</dbReference>
<evidence type="ECO:0000313" key="12">
    <source>
        <dbReference type="Proteomes" id="UP000034877"/>
    </source>
</evidence>
<dbReference type="CDD" id="cd00673">
    <property type="entry name" value="AlaRS_core"/>
    <property type="match status" value="1"/>
</dbReference>
<evidence type="ECO:0000256" key="7">
    <source>
        <dbReference type="ARBA" id="ARBA00022884"/>
    </source>
</evidence>
<sequence>MLSADQLRQKYLDFFVARGHKIIPSAPLVPENDPTTLFTSSGMQPMVPYLLGEPHPLGTRFVNSQKCFRSQDIEEVGDNRHDTFFEMLGNWSLGDYFKKEQLAWFHELMTKELSLPSEKLYVSVFAGDSQISRDEETADIWKSLGIPKDHIFYYDETKNWWSRAGIKADMPVGEPGGPDSEVFYDFGTPHDPKYGPECHPNCDCGRFLEIGNSVFMTYKKTESGFVPLEKNNIDFGGGLERLTASVNNLSDIFKTDLYTRIIDVLGGNISPTTRIIADHLKASVFLISDGVTPSNKAQGYFLRRLLRRSMVKLQQLSSNIDYQVIVKAVFSTYSGTSYFDQANTDKIIEIIVNEHDKFRKTLKDSFKKIGKVSPFDLFQTYGLPPDVIEEFYQEKGLQFDRQEFNKQFQKHQELSRTASAGMFRGGLADKSEAVVKYHTATHLLHQALRDVLGNHVQQKGSNINSERLRFDFSHPAKLTPEQLQKVETVINDKITANLPVTRREMPKSQALAEGALAFFPEKYPRLTSVYRIGDYSKEVCVGPHVSSTGMIGRIKIVKEESAGSGIRRLYAQITD</sequence>
<dbReference type="GO" id="GO:0005737">
    <property type="term" value="C:cytoplasm"/>
    <property type="evidence" value="ECO:0007669"/>
    <property type="project" value="InterPro"/>
</dbReference>
<evidence type="ECO:0000313" key="11">
    <source>
        <dbReference type="EMBL" id="KKU91014.1"/>
    </source>
</evidence>
<evidence type="ECO:0000256" key="5">
    <source>
        <dbReference type="ARBA" id="ARBA00022741"/>
    </source>
</evidence>
<dbReference type="InterPro" id="IPR018165">
    <property type="entry name" value="Ala-tRNA-synth_IIc_core"/>
</dbReference>
<dbReference type="AlphaFoldDB" id="A0A0G1UA70"/>
<evidence type="ECO:0000259" key="10">
    <source>
        <dbReference type="PROSITE" id="PS50860"/>
    </source>
</evidence>
<dbReference type="InterPro" id="IPR018163">
    <property type="entry name" value="Thr/Ala-tRNA-synth_IIc_edit"/>
</dbReference>
<evidence type="ECO:0000256" key="9">
    <source>
        <dbReference type="ARBA" id="ARBA00023146"/>
    </source>
</evidence>
<protein>
    <recommendedName>
        <fullName evidence="2">alanine--tRNA ligase</fullName>
        <ecNumber evidence="2">6.1.1.7</ecNumber>
    </recommendedName>
</protein>
<reference evidence="11 12" key="1">
    <citation type="journal article" date="2015" name="Nature">
        <title>rRNA introns, odd ribosomes, and small enigmatic genomes across a large radiation of phyla.</title>
        <authorList>
            <person name="Brown C.T."/>
            <person name="Hug L.A."/>
            <person name="Thomas B.C."/>
            <person name="Sharon I."/>
            <person name="Castelle C.J."/>
            <person name="Singh A."/>
            <person name="Wilkins M.J."/>
            <person name="Williams K.H."/>
            <person name="Banfield J.F."/>
        </authorList>
    </citation>
    <scope>NUCLEOTIDE SEQUENCE [LARGE SCALE GENOMIC DNA]</scope>
</reference>
<dbReference type="PROSITE" id="PS50860">
    <property type="entry name" value="AA_TRNA_LIGASE_II_ALA"/>
    <property type="match status" value="1"/>
</dbReference>
<dbReference type="NCBIfam" id="NF002436">
    <property type="entry name" value="PRK01584.1"/>
    <property type="match status" value="1"/>
</dbReference>
<evidence type="ECO:0000256" key="2">
    <source>
        <dbReference type="ARBA" id="ARBA00013168"/>
    </source>
</evidence>
<keyword evidence="8" id="KW-0648">Protein biosynthesis</keyword>
<evidence type="ECO:0000256" key="1">
    <source>
        <dbReference type="ARBA" id="ARBA00008226"/>
    </source>
</evidence>
<name>A0A0G1UA70_9BACT</name>
<dbReference type="GO" id="GO:0004813">
    <property type="term" value="F:alanine-tRNA ligase activity"/>
    <property type="evidence" value="ECO:0007669"/>
    <property type="project" value="UniProtKB-EC"/>
</dbReference>
<dbReference type="GO" id="GO:0005524">
    <property type="term" value="F:ATP binding"/>
    <property type="evidence" value="ECO:0007669"/>
    <property type="project" value="UniProtKB-KW"/>
</dbReference>
<dbReference type="Proteomes" id="UP000034877">
    <property type="component" value="Unassembled WGS sequence"/>
</dbReference>
<comment type="caution">
    <text evidence="11">The sequence shown here is derived from an EMBL/GenBank/DDBJ whole genome shotgun (WGS) entry which is preliminary data.</text>
</comment>